<proteinExistence type="predicted"/>
<organism evidence="1">
    <name type="scientific">Rhizobium sp. ZPR3</name>
    <dbReference type="NCBI Taxonomy" id="3158967"/>
    <lineage>
        <taxon>Bacteria</taxon>
        <taxon>Pseudomonadati</taxon>
        <taxon>Pseudomonadota</taxon>
        <taxon>Alphaproteobacteria</taxon>
        <taxon>Hyphomicrobiales</taxon>
        <taxon>Rhizobiaceae</taxon>
        <taxon>Rhizobium/Agrobacterium group</taxon>
        <taxon>Rhizobium</taxon>
    </lineage>
</organism>
<reference evidence="1" key="1">
    <citation type="submission" date="2024-06" db="EMBL/GenBank/DDBJ databases">
        <authorList>
            <person name="Li T."/>
            <person name="Gao R."/>
        </authorList>
    </citation>
    <scope>NUCLEOTIDE SEQUENCE</scope>
    <source>
        <strain evidence="1">ZPR3</strain>
        <plasmid evidence="1">unnamed1</plasmid>
    </source>
</reference>
<protein>
    <recommendedName>
        <fullName evidence="2">ABC transporter ATP-binding protein</fullName>
    </recommendedName>
</protein>
<dbReference type="EMBL" id="CP157961">
    <property type="protein sequence ID" value="XBT95784.1"/>
    <property type="molecule type" value="Genomic_DNA"/>
</dbReference>
<geneLocation type="plasmid" evidence="1">
    <name>unnamed1</name>
</geneLocation>
<name>A0AAU7RZX7_9HYPH</name>
<sequence>MAQTDAALSIRNVSKSFGEIDVLSNTSLGIGSGAIATSTGGNGYHAARQLRHRA</sequence>
<evidence type="ECO:0000313" key="1">
    <source>
        <dbReference type="EMBL" id="XBT95784.1"/>
    </source>
</evidence>
<evidence type="ECO:0008006" key="2">
    <source>
        <dbReference type="Google" id="ProtNLM"/>
    </source>
</evidence>
<dbReference type="RefSeq" id="WP_349960153.1">
    <property type="nucleotide sequence ID" value="NZ_CP157961.1"/>
</dbReference>
<gene>
    <name evidence="1" type="ORF">ABM479_19770</name>
</gene>
<dbReference type="AlphaFoldDB" id="A0AAU7RZX7"/>
<accession>A0AAU7RZX7</accession>
<keyword evidence="1" id="KW-0614">Plasmid</keyword>